<dbReference type="PROSITE" id="PS50966">
    <property type="entry name" value="ZF_SWIM"/>
    <property type="match status" value="1"/>
</dbReference>
<reference evidence="3 4" key="1">
    <citation type="journal article" date="2018" name="Sci. Rep.">
        <title>Genomic signatures of local adaptation to the degree of environmental predictability in rotifers.</title>
        <authorList>
            <person name="Franch-Gras L."/>
            <person name="Hahn C."/>
            <person name="Garcia-Roger E.M."/>
            <person name="Carmona M.J."/>
            <person name="Serra M."/>
            <person name="Gomez A."/>
        </authorList>
    </citation>
    <scope>NUCLEOTIDE SEQUENCE [LARGE SCALE GENOMIC DNA]</scope>
    <source>
        <strain evidence="3">HYR1</strain>
    </source>
</reference>
<name>A0A3M7Q0C3_BRAPC</name>
<accession>A0A3M7Q0C3</accession>
<feature type="non-terminal residue" evidence="3">
    <location>
        <position position="1"/>
    </location>
</feature>
<dbReference type="GO" id="GO:0008270">
    <property type="term" value="F:zinc ion binding"/>
    <property type="evidence" value="ECO:0007669"/>
    <property type="project" value="UniProtKB-KW"/>
</dbReference>
<evidence type="ECO:0000259" key="2">
    <source>
        <dbReference type="PROSITE" id="PS50966"/>
    </source>
</evidence>
<dbReference type="Proteomes" id="UP000276133">
    <property type="component" value="Unassembled WGS sequence"/>
</dbReference>
<comment type="caution">
    <text evidence="3">The sequence shown here is derived from an EMBL/GenBank/DDBJ whole genome shotgun (WGS) entry which is preliminary data.</text>
</comment>
<evidence type="ECO:0000256" key="1">
    <source>
        <dbReference type="PROSITE-ProRule" id="PRU00325"/>
    </source>
</evidence>
<gene>
    <name evidence="3" type="ORF">BpHYR1_005336</name>
</gene>
<keyword evidence="4" id="KW-1185">Reference proteome</keyword>
<sequence length="303" mass="35805">RIVCWSHVERKIEENIKGIAQDLKKKIVNDFRLIQSTASEQNFHQAFRFLSSKWNQLNNQNIQAFIDYFEQQWMSEHTIGWFEGYAEGFPSTNNGIESMNNTIKKYATLRDRLPLRDFVRVMDLMIEAWSKDRNPSFETTMKFKTIPEISTHEWTLGFNWCKSKKRIVKIRQEEEVVTCMVASEKSNVEAAKESCRIYINTSNWNSFDEFIKWSDSHKIVEINKECWQLSKCSCQYWKKNFGCKHVIGIAYNIELLTFPTLDLRIEKNASRSRRKKALAAFERNSIGPLNNELFFNTNNFKSV</sequence>
<organism evidence="3 4">
    <name type="scientific">Brachionus plicatilis</name>
    <name type="common">Marine rotifer</name>
    <name type="synonym">Brachionus muelleri</name>
    <dbReference type="NCBI Taxonomy" id="10195"/>
    <lineage>
        <taxon>Eukaryota</taxon>
        <taxon>Metazoa</taxon>
        <taxon>Spiralia</taxon>
        <taxon>Gnathifera</taxon>
        <taxon>Rotifera</taxon>
        <taxon>Eurotatoria</taxon>
        <taxon>Monogononta</taxon>
        <taxon>Pseudotrocha</taxon>
        <taxon>Ploima</taxon>
        <taxon>Brachionidae</taxon>
        <taxon>Brachionus</taxon>
    </lineage>
</organism>
<proteinExistence type="predicted"/>
<dbReference type="InterPro" id="IPR007527">
    <property type="entry name" value="Znf_SWIM"/>
</dbReference>
<dbReference type="AlphaFoldDB" id="A0A3M7Q0C3"/>
<feature type="domain" description="SWIM-type" evidence="2">
    <location>
        <begin position="218"/>
        <end position="254"/>
    </location>
</feature>
<evidence type="ECO:0000313" key="3">
    <source>
        <dbReference type="EMBL" id="RNA04733.1"/>
    </source>
</evidence>
<evidence type="ECO:0000313" key="4">
    <source>
        <dbReference type="Proteomes" id="UP000276133"/>
    </source>
</evidence>
<protein>
    <recommendedName>
        <fullName evidence="2">SWIM-type domain-containing protein</fullName>
    </recommendedName>
</protein>
<dbReference type="OrthoDB" id="119028at2759"/>
<keyword evidence="1" id="KW-0863">Zinc-finger</keyword>
<keyword evidence="1" id="KW-0862">Zinc</keyword>
<dbReference type="EMBL" id="REGN01007987">
    <property type="protein sequence ID" value="RNA04733.1"/>
    <property type="molecule type" value="Genomic_DNA"/>
</dbReference>
<dbReference type="Pfam" id="PF04434">
    <property type="entry name" value="SWIM"/>
    <property type="match status" value="1"/>
</dbReference>
<keyword evidence="1" id="KW-0479">Metal-binding</keyword>